<dbReference type="InterPro" id="IPR036179">
    <property type="entry name" value="Ig-like_dom_sf"/>
</dbReference>
<dbReference type="GO" id="GO:0004672">
    <property type="term" value="F:protein kinase activity"/>
    <property type="evidence" value="ECO:0007669"/>
    <property type="project" value="InterPro"/>
</dbReference>
<feature type="chain" id="PRO_5037042134" description="Receptor protein-tyrosine kinase" evidence="14">
    <location>
        <begin position="22"/>
        <end position="1097"/>
    </location>
</feature>
<keyword evidence="14" id="KW-0732">Signal</keyword>
<evidence type="ECO:0000259" key="15">
    <source>
        <dbReference type="PROSITE" id="PS50011"/>
    </source>
</evidence>
<dbReference type="GO" id="GO:0005886">
    <property type="term" value="C:plasma membrane"/>
    <property type="evidence" value="ECO:0007669"/>
    <property type="project" value="TreeGrafter"/>
</dbReference>
<evidence type="ECO:0000256" key="2">
    <source>
        <dbReference type="ARBA" id="ARBA00022692"/>
    </source>
</evidence>
<dbReference type="GeneID" id="119720799"/>
<dbReference type="Pfam" id="PF13927">
    <property type="entry name" value="Ig_3"/>
    <property type="match status" value="1"/>
</dbReference>
<evidence type="ECO:0008006" key="19">
    <source>
        <dbReference type="Google" id="ProtNLM"/>
    </source>
</evidence>
<dbReference type="GO" id="GO:0046872">
    <property type="term" value="F:metal ion binding"/>
    <property type="evidence" value="ECO:0007669"/>
    <property type="project" value="UniProtKB-KW"/>
</dbReference>
<dbReference type="Pfam" id="PF07679">
    <property type="entry name" value="I-set"/>
    <property type="match status" value="6"/>
</dbReference>
<dbReference type="GO" id="GO:0070593">
    <property type="term" value="P:dendrite self-avoidance"/>
    <property type="evidence" value="ECO:0007669"/>
    <property type="project" value="TreeGrafter"/>
</dbReference>
<keyword evidence="8" id="KW-0393">Immunoglobulin domain</keyword>
<dbReference type="InterPro" id="IPR013783">
    <property type="entry name" value="Ig-like_fold"/>
</dbReference>
<dbReference type="AlphaFoldDB" id="A0A913Z4D0"/>
<dbReference type="SMART" id="SM00408">
    <property type="entry name" value="IGc2"/>
    <property type="match status" value="7"/>
</dbReference>
<feature type="domain" description="Ig-like" evidence="16">
    <location>
        <begin position="17"/>
        <end position="125"/>
    </location>
</feature>
<dbReference type="OrthoDB" id="2413561at2759"/>
<dbReference type="EnsemblMetazoa" id="XM_038190649.1">
    <property type="protein sequence ID" value="XP_038046577.1"/>
    <property type="gene ID" value="LOC119720799"/>
</dbReference>
<keyword evidence="6" id="KW-0675">Receptor</keyword>
<feature type="domain" description="Protein kinase" evidence="15">
    <location>
        <begin position="822"/>
        <end position="1091"/>
    </location>
</feature>
<feature type="domain" description="Ig-like" evidence="16">
    <location>
        <begin position="511"/>
        <end position="598"/>
    </location>
</feature>
<keyword evidence="11" id="KW-0460">Magnesium</keyword>
<dbReference type="GO" id="GO:0007411">
    <property type="term" value="P:axon guidance"/>
    <property type="evidence" value="ECO:0007669"/>
    <property type="project" value="TreeGrafter"/>
</dbReference>
<dbReference type="PRINTS" id="PR00109">
    <property type="entry name" value="TYRKINASE"/>
</dbReference>
<dbReference type="PANTHER" id="PTHR10075">
    <property type="entry name" value="BASIGIN RELATED"/>
    <property type="match status" value="1"/>
</dbReference>
<keyword evidence="4 13" id="KW-0472">Membrane</keyword>
<keyword evidence="18" id="KW-1185">Reference proteome</keyword>
<evidence type="ECO:0000256" key="5">
    <source>
        <dbReference type="ARBA" id="ARBA00023157"/>
    </source>
</evidence>
<keyword evidence="2 13" id="KW-0812">Transmembrane</keyword>
<keyword evidence="11" id="KW-0479">Metal-binding</keyword>
<dbReference type="Gene3D" id="1.10.510.10">
    <property type="entry name" value="Transferase(Phosphotransferase) domain 1"/>
    <property type="match status" value="1"/>
</dbReference>
<keyword evidence="7" id="KW-0325">Glycoprotein</keyword>
<evidence type="ECO:0000256" key="12">
    <source>
        <dbReference type="SAM" id="MobiDB-lite"/>
    </source>
</evidence>
<dbReference type="SUPFAM" id="SSF56112">
    <property type="entry name" value="Protein kinase-like (PK-like)"/>
    <property type="match status" value="1"/>
</dbReference>
<evidence type="ECO:0000256" key="4">
    <source>
        <dbReference type="ARBA" id="ARBA00023136"/>
    </source>
</evidence>
<evidence type="ECO:0000256" key="6">
    <source>
        <dbReference type="ARBA" id="ARBA00023170"/>
    </source>
</evidence>
<dbReference type="FunFam" id="2.60.40.10:FF:000032">
    <property type="entry name" value="palladin isoform X1"/>
    <property type="match status" value="2"/>
</dbReference>
<dbReference type="InterPro" id="IPR013098">
    <property type="entry name" value="Ig_I-set"/>
</dbReference>
<dbReference type="GO" id="GO:0007156">
    <property type="term" value="P:homophilic cell adhesion via plasma membrane adhesion molecules"/>
    <property type="evidence" value="ECO:0007669"/>
    <property type="project" value="TreeGrafter"/>
</dbReference>
<dbReference type="PROSITE" id="PS00109">
    <property type="entry name" value="PROTEIN_KINASE_TYR"/>
    <property type="match status" value="1"/>
</dbReference>
<dbReference type="Proteomes" id="UP000887568">
    <property type="component" value="Unplaced"/>
</dbReference>
<feature type="signal peptide" evidence="14">
    <location>
        <begin position="1"/>
        <end position="21"/>
    </location>
</feature>
<evidence type="ECO:0000313" key="18">
    <source>
        <dbReference type="Proteomes" id="UP000887568"/>
    </source>
</evidence>
<evidence type="ECO:0000256" key="11">
    <source>
        <dbReference type="PIRSR" id="PIRSR000615-3"/>
    </source>
</evidence>
<comment type="subcellular location">
    <subcellularLocation>
        <location evidence="1">Membrane</location>
        <topology evidence="1">Single-pass membrane protein</topology>
    </subcellularLocation>
</comment>
<feature type="domain" description="Ig-like" evidence="16">
    <location>
        <begin position="423"/>
        <end position="508"/>
    </location>
</feature>
<sequence length="1097" mass="120979">MGHFRTVIGLRCVILWPVVVAATLLSVAVTTKPAHAFEFVDQPRSRDSLEGRNTILQCSVDDDTNVEFKWTLEGEDIQDDDRRSVTDGDLTITRVDRVLDLGEFRCVATNTVTSESKTSDPAELNIIWIQPSAKVTLKSPDSLDLIKEGSRVTLNCKVDGNPPPDIVWYRDKVRLEADENIELTRSRLRLRSASTEDSGVYSCIGQNRAGQAWSSGGNLTLTILDADFPINQESPEDVLAVVGTSAQFRCSFSGNPNPDIEWYFRRSNEGNNVVHLANGTSTRIFPDGTLHIGDIMLTDEGTYICIGRNEVGEADVEAQLVVAKVEDLPNLGTRMVPDGEPLSVNCTYPYGETGGMPTPQISWLDQSKAPISVNPDDRVHTVGGTLLVFNRLVEADNGNYTCKAVNSAGEKTTQLGVVVATVPEFTVRPQDTAEKEMTDAWLHCQADGNPKPQIRWLKKDNSELQDSRFVTLDNGTLHIRNLMMSDEGVLLCQIATIAGSDVAKATLSVIPVLKFSPPPNSKPLERNEDSKMVCRATARTPPIIRWFKLPDRLARWDDHINETDGKLSFHPAKKSDAGRYMCVATAGNEVINITVTIDVFERPKFTILPKNMTGYEGYSLIMDCQAKGDPLPRITWLGIAPAKVEAPHMIKLDNDSLLIDEIKASDAGNYQCIAGSDAGLSNQEITLTVKKGTPPGSTPFTPQLMHRTIAIAVGCALAYIILVVGLMWWCRQRRRKQRRLMKEEAAAAEAAAALGPGAAGADGEVAKLNGSLPHPQAKTYHDEEQKAAAGMSNGDMAMSPLTKGAAGRRGSYDKLQFPRHDLQTLVVIGHGSYGEVFLARAVGITEGVEATTVMVKALQSKNESQQMDFRREMDMLSKLCHENVVKLLGMCREAEPQLMISEYLEWGDLKQYLHATRGENGTTNVPPPFTLAQKLDVINQVAMGMEHLASHRFIHGDFAARNCLLSPAMETKVSLMSVSRDLYRAEYHEYKQKLVPVRWMPAEAIFEDELSTKSDVWAYGVFVWEVFAQGELPYKTLDNDALMRALLDGNLTLETPAGTPDEVEILMHRCWAESAKERYSFSDIVLALQNISPDSSV</sequence>
<feature type="domain" description="Ig-like" evidence="16">
    <location>
        <begin position="131"/>
        <end position="220"/>
    </location>
</feature>
<organism evidence="17 18">
    <name type="scientific">Patiria miniata</name>
    <name type="common">Bat star</name>
    <name type="synonym">Asterina miniata</name>
    <dbReference type="NCBI Taxonomy" id="46514"/>
    <lineage>
        <taxon>Eukaryota</taxon>
        <taxon>Metazoa</taxon>
        <taxon>Echinodermata</taxon>
        <taxon>Eleutherozoa</taxon>
        <taxon>Asterozoa</taxon>
        <taxon>Asteroidea</taxon>
        <taxon>Valvatacea</taxon>
        <taxon>Valvatida</taxon>
        <taxon>Asterinidae</taxon>
        <taxon>Patiria</taxon>
    </lineage>
</organism>
<dbReference type="InterPro" id="IPR000719">
    <property type="entry name" value="Prot_kinase_dom"/>
</dbReference>
<dbReference type="RefSeq" id="XP_038046577.1">
    <property type="nucleotide sequence ID" value="XM_038190649.1"/>
</dbReference>
<feature type="domain" description="Ig-like" evidence="16">
    <location>
        <begin position="603"/>
        <end position="688"/>
    </location>
</feature>
<dbReference type="FunFam" id="1.10.510.10:FF:000200">
    <property type="entry name" value="inactive tyrosine-protein kinase 7"/>
    <property type="match status" value="1"/>
</dbReference>
<dbReference type="InterPro" id="IPR001245">
    <property type="entry name" value="Ser-Thr/Tyr_kinase_cat_dom"/>
</dbReference>
<dbReference type="GO" id="GO:0030424">
    <property type="term" value="C:axon"/>
    <property type="evidence" value="ECO:0007669"/>
    <property type="project" value="TreeGrafter"/>
</dbReference>
<feature type="domain" description="Ig-like" evidence="16">
    <location>
        <begin position="329"/>
        <end position="418"/>
    </location>
</feature>
<evidence type="ECO:0000256" key="14">
    <source>
        <dbReference type="SAM" id="SignalP"/>
    </source>
</evidence>
<dbReference type="Gene3D" id="3.30.200.20">
    <property type="entry name" value="Phosphorylase Kinase, domain 1"/>
    <property type="match status" value="1"/>
</dbReference>
<dbReference type="FunFam" id="2.60.40.10:FF:000107">
    <property type="entry name" value="Myosin, light chain kinase a"/>
    <property type="match status" value="1"/>
</dbReference>
<dbReference type="GO" id="GO:0005524">
    <property type="term" value="F:ATP binding"/>
    <property type="evidence" value="ECO:0007669"/>
    <property type="project" value="UniProtKB-KW"/>
</dbReference>
<keyword evidence="5" id="KW-1015">Disulfide bond</keyword>
<dbReference type="SUPFAM" id="SSF48726">
    <property type="entry name" value="Immunoglobulin"/>
    <property type="match status" value="7"/>
</dbReference>
<dbReference type="GO" id="GO:0098632">
    <property type="term" value="F:cell-cell adhesion mediator activity"/>
    <property type="evidence" value="ECO:0007669"/>
    <property type="project" value="TreeGrafter"/>
</dbReference>
<evidence type="ECO:0000256" key="8">
    <source>
        <dbReference type="ARBA" id="ARBA00023319"/>
    </source>
</evidence>
<evidence type="ECO:0000256" key="3">
    <source>
        <dbReference type="ARBA" id="ARBA00022989"/>
    </source>
</evidence>
<dbReference type="Pfam" id="PF07714">
    <property type="entry name" value="PK_Tyr_Ser-Thr"/>
    <property type="match status" value="1"/>
</dbReference>
<accession>A0A913Z4D0</accession>
<proteinExistence type="predicted"/>
<feature type="transmembrane region" description="Helical" evidence="13">
    <location>
        <begin position="709"/>
        <end position="730"/>
    </location>
</feature>
<feature type="binding site" evidence="10">
    <location>
        <position position="961"/>
    </location>
    <ligand>
        <name>ATP</name>
        <dbReference type="ChEBI" id="CHEBI:30616"/>
    </ligand>
</feature>
<dbReference type="InterPro" id="IPR003599">
    <property type="entry name" value="Ig_sub"/>
</dbReference>
<dbReference type="PROSITE" id="PS50835">
    <property type="entry name" value="IG_LIKE"/>
    <property type="match status" value="7"/>
</dbReference>
<dbReference type="PANTHER" id="PTHR10075:SF100">
    <property type="entry name" value="FASCICLIN-2"/>
    <property type="match status" value="1"/>
</dbReference>
<feature type="binding site" evidence="10">
    <location>
        <position position="856"/>
    </location>
    <ligand>
        <name>ATP</name>
        <dbReference type="ChEBI" id="CHEBI:30616"/>
    </ligand>
</feature>
<dbReference type="OMA" id="SHLHIEA"/>
<feature type="binding site" evidence="11">
    <location>
        <position position="962"/>
    </location>
    <ligand>
        <name>Mg(2+)</name>
        <dbReference type="ChEBI" id="CHEBI:18420"/>
    </ligand>
</feature>
<feature type="binding site" evidence="10">
    <location>
        <begin position="829"/>
        <end position="836"/>
    </location>
    <ligand>
        <name>ATP</name>
        <dbReference type="ChEBI" id="CHEBI:30616"/>
    </ligand>
</feature>
<reference evidence="17" key="1">
    <citation type="submission" date="2022-11" db="UniProtKB">
        <authorList>
            <consortium name="EnsemblMetazoa"/>
        </authorList>
    </citation>
    <scope>IDENTIFICATION</scope>
</reference>
<dbReference type="Gene3D" id="2.60.40.10">
    <property type="entry name" value="Immunoglobulins"/>
    <property type="match status" value="7"/>
</dbReference>
<name>A0A913Z4D0_PATMI</name>
<feature type="region of interest" description="Disordered" evidence="12">
    <location>
        <begin position="777"/>
        <end position="807"/>
    </location>
</feature>
<feature type="active site" description="Proton acceptor" evidence="9">
    <location>
        <position position="957"/>
    </location>
</feature>
<evidence type="ECO:0000256" key="7">
    <source>
        <dbReference type="ARBA" id="ARBA00023180"/>
    </source>
</evidence>
<evidence type="ECO:0000256" key="10">
    <source>
        <dbReference type="PIRSR" id="PIRSR000615-2"/>
    </source>
</evidence>
<protein>
    <recommendedName>
        <fullName evidence="19">Receptor protein-tyrosine kinase</fullName>
    </recommendedName>
</protein>
<dbReference type="InterPro" id="IPR003598">
    <property type="entry name" value="Ig_sub2"/>
</dbReference>
<evidence type="ECO:0000256" key="9">
    <source>
        <dbReference type="PIRSR" id="PIRSR000615-1"/>
    </source>
</evidence>
<keyword evidence="10" id="KW-0547">Nucleotide-binding</keyword>
<evidence type="ECO:0000256" key="1">
    <source>
        <dbReference type="ARBA" id="ARBA00004167"/>
    </source>
</evidence>
<feature type="binding site" evidence="10">
    <location>
        <begin position="902"/>
        <end position="908"/>
    </location>
    <ligand>
        <name>ATP</name>
        <dbReference type="ChEBI" id="CHEBI:30616"/>
    </ligand>
</feature>
<dbReference type="InterPro" id="IPR008266">
    <property type="entry name" value="Tyr_kinase_AS"/>
</dbReference>
<feature type="domain" description="Ig-like" evidence="16">
    <location>
        <begin position="229"/>
        <end position="323"/>
    </location>
</feature>
<dbReference type="PIRSF" id="PIRSF000615">
    <property type="entry name" value="TyrPK_CSF1-R"/>
    <property type="match status" value="1"/>
</dbReference>
<keyword evidence="3 13" id="KW-1133">Transmembrane helix</keyword>
<evidence type="ECO:0000259" key="16">
    <source>
        <dbReference type="PROSITE" id="PS50835"/>
    </source>
</evidence>
<dbReference type="SMART" id="SM00409">
    <property type="entry name" value="IG"/>
    <property type="match status" value="7"/>
</dbReference>
<evidence type="ECO:0000313" key="17">
    <source>
        <dbReference type="EnsemblMetazoa" id="XP_038046577.1"/>
    </source>
</evidence>
<dbReference type="InterPro" id="IPR007110">
    <property type="entry name" value="Ig-like_dom"/>
</dbReference>
<evidence type="ECO:0000256" key="13">
    <source>
        <dbReference type="SAM" id="Phobius"/>
    </source>
</evidence>
<keyword evidence="10" id="KW-0067">ATP-binding</keyword>
<dbReference type="PROSITE" id="PS50011">
    <property type="entry name" value="PROTEIN_KINASE_DOM"/>
    <property type="match status" value="1"/>
</dbReference>
<dbReference type="InterPro" id="IPR011009">
    <property type="entry name" value="Kinase-like_dom_sf"/>
</dbReference>